<comment type="caution">
    <text evidence="15">The sequence shown here is derived from an EMBL/GenBank/DDBJ whole genome shotgun (WGS) entry which is preliminary data.</text>
</comment>
<keyword evidence="5" id="KW-0054">Arabinose catabolism</keyword>
<dbReference type="Proteomes" id="UP000284375">
    <property type="component" value="Unassembled WGS sequence"/>
</dbReference>
<dbReference type="InterPro" id="IPR045306">
    <property type="entry name" value="SDH-like"/>
</dbReference>
<dbReference type="Gene3D" id="3.40.50.720">
    <property type="entry name" value="NAD(P)-binding Rossmann-like Domain"/>
    <property type="match status" value="1"/>
</dbReference>
<dbReference type="InterPro" id="IPR013149">
    <property type="entry name" value="ADH-like_C"/>
</dbReference>
<dbReference type="SUPFAM" id="SSF51735">
    <property type="entry name" value="NAD(P)-binding Rossmann-fold domains"/>
    <property type="match status" value="1"/>
</dbReference>
<dbReference type="PANTHER" id="PTHR43161:SF4">
    <property type="entry name" value="D-XYLULOSE REDUCTASE"/>
    <property type="match status" value="1"/>
</dbReference>
<evidence type="ECO:0000256" key="5">
    <source>
        <dbReference type="ARBA" id="ARBA00022935"/>
    </source>
</evidence>
<comment type="pathway">
    <text evidence="8">Carbohydrate degradation; L-arabinose degradation via L-arabinitol; D-xylulose 5-phosphate from L-arabinose (fungal route): step 2/5.</text>
</comment>
<dbReference type="Gene3D" id="3.90.180.10">
    <property type="entry name" value="Medium-chain alcohol dehydrogenases, catalytic domain"/>
    <property type="match status" value="1"/>
</dbReference>
<dbReference type="InterPro" id="IPR013154">
    <property type="entry name" value="ADH-like_N"/>
</dbReference>
<evidence type="ECO:0000256" key="1">
    <source>
        <dbReference type="ARBA" id="ARBA00001947"/>
    </source>
</evidence>
<keyword evidence="6" id="KW-0560">Oxidoreductase</keyword>
<dbReference type="PANTHER" id="PTHR43161">
    <property type="entry name" value="SORBITOL DEHYDROGENASE"/>
    <property type="match status" value="1"/>
</dbReference>
<keyword evidence="7" id="KW-0520">NAD</keyword>
<dbReference type="GO" id="GO:0003939">
    <property type="term" value="F:L-iditol 2-dehydrogenase (NAD+) activity"/>
    <property type="evidence" value="ECO:0007669"/>
    <property type="project" value="TreeGrafter"/>
</dbReference>
<dbReference type="STRING" id="252740.A0A423WH75"/>
<dbReference type="GO" id="GO:0008270">
    <property type="term" value="F:zinc ion binding"/>
    <property type="evidence" value="ECO:0007669"/>
    <property type="project" value="InterPro"/>
</dbReference>
<dbReference type="CDD" id="cd05285">
    <property type="entry name" value="sorbitol_DH"/>
    <property type="match status" value="1"/>
</dbReference>
<evidence type="ECO:0000256" key="8">
    <source>
        <dbReference type="ARBA" id="ARBA00037881"/>
    </source>
</evidence>
<evidence type="ECO:0000256" key="6">
    <source>
        <dbReference type="ARBA" id="ARBA00023002"/>
    </source>
</evidence>
<gene>
    <name evidence="15" type="ORF">VSDG_01769</name>
</gene>
<dbReference type="AlphaFoldDB" id="A0A423WH75"/>
<accession>A0A423WH75</accession>
<evidence type="ECO:0000256" key="12">
    <source>
        <dbReference type="RuleBase" id="RU361277"/>
    </source>
</evidence>
<evidence type="ECO:0000256" key="9">
    <source>
        <dbReference type="ARBA" id="ARBA00038954"/>
    </source>
</evidence>
<keyword evidence="5" id="KW-0119">Carbohydrate metabolism</keyword>
<proteinExistence type="inferred from homology"/>
<evidence type="ECO:0000256" key="2">
    <source>
        <dbReference type="ARBA" id="ARBA00008072"/>
    </source>
</evidence>
<reference evidence="15 16" key="1">
    <citation type="submission" date="2015-09" db="EMBL/GenBank/DDBJ databases">
        <title>Host preference determinants of Valsa canker pathogens revealed by comparative genomics.</title>
        <authorList>
            <person name="Yin Z."/>
            <person name="Huang L."/>
        </authorList>
    </citation>
    <scope>NUCLEOTIDE SEQUENCE [LARGE SCALE GENOMIC DNA]</scope>
    <source>
        <strain evidence="15 16">YSFL</strain>
    </source>
</reference>
<comment type="similarity">
    <text evidence="2 12">Belongs to the zinc-containing alcohol dehydrogenase family.</text>
</comment>
<evidence type="ECO:0000313" key="15">
    <source>
        <dbReference type="EMBL" id="ROW02739.1"/>
    </source>
</evidence>
<organism evidence="15 16">
    <name type="scientific">Cytospora chrysosperma</name>
    <name type="common">Cytospora canker fungus</name>
    <name type="synonym">Sphaeria chrysosperma</name>
    <dbReference type="NCBI Taxonomy" id="252740"/>
    <lineage>
        <taxon>Eukaryota</taxon>
        <taxon>Fungi</taxon>
        <taxon>Dikarya</taxon>
        <taxon>Ascomycota</taxon>
        <taxon>Pezizomycotina</taxon>
        <taxon>Sordariomycetes</taxon>
        <taxon>Sordariomycetidae</taxon>
        <taxon>Diaporthales</taxon>
        <taxon>Cytosporaceae</taxon>
        <taxon>Cytospora</taxon>
    </lineage>
</organism>
<comment type="catalytic activity">
    <reaction evidence="11">
        <text>L-arabinitol + NAD(+) = L-xylulose + NADH + H(+)</text>
        <dbReference type="Rhea" id="RHEA:16381"/>
        <dbReference type="ChEBI" id="CHEBI:15378"/>
        <dbReference type="ChEBI" id="CHEBI:17399"/>
        <dbReference type="ChEBI" id="CHEBI:18403"/>
        <dbReference type="ChEBI" id="CHEBI:57540"/>
        <dbReference type="ChEBI" id="CHEBI:57945"/>
        <dbReference type="EC" id="1.1.1.12"/>
    </reaction>
</comment>
<protein>
    <recommendedName>
        <fullName evidence="10">L-arabinitol 4-dehydrogenase</fullName>
        <ecNumber evidence="9">1.1.1.12</ecNumber>
    </recommendedName>
</protein>
<dbReference type="EMBL" id="LJZO01000004">
    <property type="protein sequence ID" value="ROW02739.1"/>
    <property type="molecule type" value="Genomic_DNA"/>
</dbReference>
<evidence type="ECO:0000256" key="4">
    <source>
        <dbReference type="ARBA" id="ARBA00022833"/>
    </source>
</evidence>
<keyword evidence="3 12" id="KW-0479">Metal-binding</keyword>
<dbReference type="PROSITE" id="PS00059">
    <property type="entry name" value="ADH_ZINC"/>
    <property type="match status" value="1"/>
</dbReference>
<dbReference type="InterPro" id="IPR036291">
    <property type="entry name" value="NAD(P)-bd_dom_sf"/>
</dbReference>
<evidence type="ECO:0000313" key="16">
    <source>
        <dbReference type="Proteomes" id="UP000284375"/>
    </source>
</evidence>
<keyword evidence="4 12" id="KW-0862">Zinc</keyword>
<feature type="domain" description="Alcohol dehydrogenase-like N-terminal" evidence="14">
    <location>
        <begin position="66"/>
        <end position="180"/>
    </location>
</feature>
<evidence type="ECO:0000256" key="10">
    <source>
        <dbReference type="ARBA" id="ARBA00039783"/>
    </source>
</evidence>
<name>A0A423WH75_CYTCH</name>
<dbReference type="FunFam" id="3.40.50.720:FF:000068">
    <property type="entry name" value="Sorbitol dehydrogenase"/>
    <property type="match status" value="1"/>
</dbReference>
<dbReference type="Pfam" id="PF08240">
    <property type="entry name" value="ADH_N"/>
    <property type="match status" value="1"/>
</dbReference>
<evidence type="ECO:0000256" key="3">
    <source>
        <dbReference type="ARBA" id="ARBA00022723"/>
    </source>
</evidence>
<dbReference type="GO" id="GO:0050019">
    <property type="term" value="F:L-arabinitol 4-dehydrogenase activity"/>
    <property type="evidence" value="ECO:0007669"/>
    <property type="project" value="UniProtKB-EC"/>
</dbReference>
<evidence type="ECO:0000259" key="14">
    <source>
        <dbReference type="Pfam" id="PF08240"/>
    </source>
</evidence>
<dbReference type="OrthoDB" id="2148442at2759"/>
<comment type="cofactor">
    <cofactor evidence="1 12">
        <name>Zn(2+)</name>
        <dbReference type="ChEBI" id="CHEBI:29105"/>
    </cofactor>
</comment>
<dbReference type="GO" id="GO:0019568">
    <property type="term" value="P:arabinose catabolic process"/>
    <property type="evidence" value="ECO:0007669"/>
    <property type="project" value="UniProtKB-KW"/>
</dbReference>
<evidence type="ECO:0000259" key="13">
    <source>
        <dbReference type="Pfam" id="PF00107"/>
    </source>
</evidence>
<dbReference type="GO" id="GO:0006062">
    <property type="term" value="P:sorbitol catabolic process"/>
    <property type="evidence" value="ECO:0007669"/>
    <property type="project" value="TreeGrafter"/>
</dbReference>
<dbReference type="SUPFAM" id="SSF50129">
    <property type="entry name" value="GroES-like"/>
    <property type="match status" value="1"/>
</dbReference>
<dbReference type="EC" id="1.1.1.12" evidence="9"/>
<evidence type="ECO:0000256" key="7">
    <source>
        <dbReference type="ARBA" id="ARBA00023027"/>
    </source>
</evidence>
<keyword evidence="16" id="KW-1185">Reference proteome</keyword>
<evidence type="ECO:0000256" key="11">
    <source>
        <dbReference type="ARBA" id="ARBA00049317"/>
    </source>
</evidence>
<dbReference type="Pfam" id="PF00107">
    <property type="entry name" value="ADH_zinc_N"/>
    <property type="match status" value="1"/>
</dbReference>
<dbReference type="InterPro" id="IPR002328">
    <property type="entry name" value="ADH_Zn_CS"/>
</dbReference>
<sequence length="409" mass="43879">MAAHNGPIDQNAVAELAKPAKSNGCSNLHPQERQRHVLQAPHPNPSLQATADHKLKSVEAPVYAPGPDECLVHIKATGICGSDVHFWKSGRIGSLVFEGDCILGHEAAGVVVKCGEGVTSLKPGDRVAMEPGVPCEKCFLCRMGKYNLCEDVEFSGVYPYHGSLQRYKVHPARWLHKLPDNMSYQDGALLEPLSVVLAALRVANLTLGRGAVICGAGPIGLTALLASRASGAHPLVITDVESKRLEFAKQLVPSCLTYQVDTKLDARGNAMGIRKLFGARGGEGRDSEEHLAPPCVIECTGVESSVCTASFTVQRGGRVVVVGVGRDIMNNLPFMHLSLSEIDLRFINRYTDTWPAGISCMSGGLLDMTKLVTHVYPLEKAADGLALSSDPRNGSIKVHIVDDTETVFF</sequence>
<feature type="domain" description="Alcohol dehydrogenase-like C-terminal" evidence="13">
    <location>
        <begin position="218"/>
        <end position="361"/>
    </location>
</feature>
<dbReference type="InterPro" id="IPR011032">
    <property type="entry name" value="GroES-like_sf"/>
</dbReference>